<proteinExistence type="predicted"/>
<evidence type="ECO:0000313" key="1">
    <source>
        <dbReference type="EMBL" id="ELT87724.1"/>
    </source>
</evidence>
<gene>
    <name evidence="1" type="ORF">CAPTEDRAFT_189496</name>
</gene>
<reference evidence="1 3" key="2">
    <citation type="journal article" date="2013" name="Nature">
        <title>Insights into bilaterian evolution from three spiralian genomes.</title>
        <authorList>
            <person name="Simakov O."/>
            <person name="Marletaz F."/>
            <person name="Cho S.J."/>
            <person name="Edsinger-Gonzales E."/>
            <person name="Havlak P."/>
            <person name="Hellsten U."/>
            <person name="Kuo D.H."/>
            <person name="Larsson T."/>
            <person name="Lv J."/>
            <person name="Arendt D."/>
            <person name="Savage R."/>
            <person name="Osoegawa K."/>
            <person name="de Jong P."/>
            <person name="Grimwood J."/>
            <person name="Chapman J.A."/>
            <person name="Shapiro H."/>
            <person name="Aerts A."/>
            <person name="Otillar R.P."/>
            <person name="Terry A.Y."/>
            <person name="Boore J.L."/>
            <person name="Grigoriev I.V."/>
            <person name="Lindberg D.R."/>
            <person name="Seaver E.C."/>
            <person name="Weisblat D.A."/>
            <person name="Putnam N.H."/>
            <person name="Rokhsar D.S."/>
        </authorList>
    </citation>
    <scope>NUCLEOTIDE SEQUENCE</scope>
    <source>
        <strain evidence="1 3">I ESC-2004</strain>
    </source>
</reference>
<dbReference type="EMBL" id="KB312172">
    <property type="protein sequence ID" value="ELT87724.1"/>
    <property type="molecule type" value="Genomic_DNA"/>
</dbReference>
<dbReference type="AlphaFoldDB" id="R7T9R0"/>
<dbReference type="STRING" id="283909.R7T9R0"/>
<evidence type="ECO:0000313" key="3">
    <source>
        <dbReference type="Proteomes" id="UP000014760"/>
    </source>
</evidence>
<accession>R7T9R0</accession>
<dbReference type="OrthoDB" id="6142292at2759"/>
<dbReference type="HOGENOM" id="CLU_1512048_0_0_1"/>
<reference evidence="3" key="1">
    <citation type="submission" date="2012-12" db="EMBL/GenBank/DDBJ databases">
        <authorList>
            <person name="Hellsten U."/>
            <person name="Grimwood J."/>
            <person name="Chapman J.A."/>
            <person name="Shapiro H."/>
            <person name="Aerts A."/>
            <person name="Otillar R.P."/>
            <person name="Terry A.Y."/>
            <person name="Boore J.L."/>
            <person name="Simakov O."/>
            <person name="Marletaz F."/>
            <person name="Cho S.-J."/>
            <person name="Edsinger-Gonzales E."/>
            <person name="Havlak P."/>
            <person name="Kuo D.-H."/>
            <person name="Larsson T."/>
            <person name="Lv J."/>
            <person name="Arendt D."/>
            <person name="Savage R."/>
            <person name="Osoegawa K."/>
            <person name="de Jong P."/>
            <person name="Lindberg D.R."/>
            <person name="Seaver E.C."/>
            <person name="Weisblat D.A."/>
            <person name="Putnam N.H."/>
            <person name="Grigoriev I.V."/>
            <person name="Rokhsar D.S."/>
        </authorList>
    </citation>
    <scope>NUCLEOTIDE SEQUENCE</scope>
    <source>
        <strain evidence="3">I ESC-2004</strain>
    </source>
</reference>
<dbReference type="PANTHER" id="PTHR35385">
    <property type="entry name" value="PROTEIN B, PUTATIVE-RELATED-RELATED"/>
    <property type="match status" value="1"/>
</dbReference>
<dbReference type="EnsemblMetazoa" id="CapteT189496">
    <property type="protein sequence ID" value="CapteP189496"/>
    <property type="gene ID" value="CapteG189496"/>
</dbReference>
<sequence>MAKSLRGNDVLINEARLGESFHLGEGGEQAHSKTDQVAIAFVTRTSDAPSPQNSSTEWGTDANGCFWMHGSPELACLHVDDSHISKTANLQNIFDGRTLWALCYRIQLPVRGNQTNNFRKAAMRVLKDKVMNRITKAFNAPQLLHFLTTRMEKHYQNRLINIAYNHLTGSNTSRFSGN</sequence>
<evidence type="ECO:0000313" key="2">
    <source>
        <dbReference type="EnsemblMetazoa" id="CapteP189496"/>
    </source>
</evidence>
<keyword evidence="3" id="KW-1185">Reference proteome</keyword>
<organism evidence="1">
    <name type="scientific">Capitella teleta</name>
    <name type="common">Polychaete worm</name>
    <dbReference type="NCBI Taxonomy" id="283909"/>
    <lineage>
        <taxon>Eukaryota</taxon>
        <taxon>Metazoa</taxon>
        <taxon>Spiralia</taxon>
        <taxon>Lophotrochozoa</taxon>
        <taxon>Annelida</taxon>
        <taxon>Polychaeta</taxon>
        <taxon>Sedentaria</taxon>
        <taxon>Scolecida</taxon>
        <taxon>Capitellidae</taxon>
        <taxon>Capitella</taxon>
    </lineage>
</organism>
<name>R7T9R0_CAPTE</name>
<protein>
    <submittedName>
        <fullName evidence="1 2">Uncharacterized protein</fullName>
    </submittedName>
</protein>
<dbReference type="PANTHER" id="PTHR35385:SF2">
    <property type="entry name" value="PROTEIN B, PUTATIVE-RELATED"/>
    <property type="match status" value="1"/>
</dbReference>
<dbReference type="Proteomes" id="UP000014760">
    <property type="component" value="Unassembled WGS sequence"/>
</dbReference>
<dbReference type="EMBL" id="AMQN01015717">
    <property type="status" value="NOT_ANNOTATED_CDS"/>
    <property type="molecule type" value="Genomic_DNA"/>
</dbReference>
<reference evidence="2" key="3">
    <citation type="submission" date="2015-06" db="UniProtKB">
        <authorList>
            <consortium name="EnsemblMetazoa"/>
        </authorList>
    </citation>
    <scope>IDENTIFICATION</scope>
</reference>